<dbReference type="SUPFAM" id="SSF51182">
    <property type="entry name" value="RmlC-like cupins"/>
    <property type="match status" value="1"/>
</dbReference>
<dbReference type="InterPro" id="IPR013096">
    <property type="entry name" value="Cupin_2"/>
</dbReference>
<evidence type="ECO:0000313" key="3">
    <source>
        <dbReference type="Proteomes" id="UP000194968"/>
    </source>
</evidence>
<dbReference type="OrthoDB" id="1121052at2"/>
<dbReference type="RefSeq" id="WP_065579136.1">
    <property type="nucleotide sequence ID" value="NZ_CAMLFL010000054.1"/>
</dbReference>
<accession>A0A242P779</accession>
<sequence>MPNNTIPPAQELNLASLIKQTEQGIASRVLAKTSGGNLTLFAFDKGQGLSEHSAPFDAIVMVIEGQLNLIIDGKPVKAEPGTIVKMPANIPHAVEAPIPAKMLLIMLREITLKTN</sequence>
<dbReference type="PANTHER" id="PTHR37694:SF1">
    <property type="entry name" value="SLR8022 PROTEIN"/>
    <property type="match status" value="1"/>
</dbReference>
<reference evidence="2 3" key="1">
    <citation type="submission" date="2017-03" db="EMBL/GenBank/DDBJ databases">
        <title>Comparative genomics of honeybee gut symbionts reveal geographically distinct and subgroup specific antibiotic resistance.</title>
        <authorList>
            <person name="Ludvigsen J."/>
            <person name="Porcellato D."/>
            <person name="Labee-Lund T.M."/>
            <person name="Amdam G.V."/>
            <person name="Rudi K."/>
        </authorList>
    </citation>
    <scope>NUCLEOTIDE SEQUENCE [LARGE SCALE GENOMIC DNA]</scope>
    <source>
        <strain evidence="2 3">A-4-12</strain>
    </source>
</reference>
<dbReference type="CDD" id="cd02230">
    <property type="entry name" value="cupin_HP0902-like"/>
    <property type="match status" value="1"/>
</dbReference>
<dbReference type="InterPro" id="IPR011051">
    <property type="entry name" value="RmlC_Cupin_sf"/>
</dbReference>
<proteinExistence type="predicted"/>
<dbReference type="InterPro" id="IPR014710">
    <property type="entry name" value="RmlC-like_jellyroll"/>
</dbReference>
<organism evidence="2 3">
    <name type="scientific">Gilliamella apis</name>
    <dbReference type="NCBI Taxonomy" id="1970738"/>
    <lineage>
        <taxon>Bacteria</taxon>
        <taxon>Pseudomonadati</taxon>
        <taxon>Pseudomonadota</taxon>
        <taxon>Gammaproteobacteria</taxon>
        <taxon>Orbales</taxon>
        <taxon>Orbaceae</taxon>
        <taxon>Gilliamella</taxon>
    </lineage>
</organism>
<dbReference type="Gene3D" id="2.60.120.10">
    <property type="entry name" value="Jelly Rolls"/>
    <property type="match status" value="1"/>
</dbReference>
<gene>
    <name evidence="2" type="ORF">B6D06_10225</name>
</gene>
<evidence type="ECO:0000259" key="1">
    <source>
        <dbReference type="Pfam" id="PF07883"/>
    </source>
</evidence>
<feature type="domain" description="Cupin type-2" evidence="1">
    <location>
        <begin position="40"/>
        <end position="105"/>
    </location>
</feature>
<dbReference type="Proteomes" id="UP000194968">
    <property type="component" value="Unassembled WGS sequence"/>
</dbReference>
<comment type="caution">
    <text evidence="2">The sequence shown here is derived from an EMBL/GenBank/DDBJ whole genome shotgun (WGS) entry which is preliminary data.</text>
</comment>
<protein>
    <submittedName>
        <fullName evidence="2">Cupin</fullName>
    </submittedName>
</protein>
<evidence type="ECO:0000313" key="2">
    <source>
        <dbReference type="EMBL" id="OTQ48254.1"/>
    </source>
</evidence>
<dbReference type="PANTHER" id="PTHR37694">
    <property type="entry name" value="SLR8022 PROTEIN"/>
    <property type="match status" value="1"/>
</dbReference>
<name>A0A242NS58_9GAMM</name>
<dbReference type="EMBL" id="NASK01000103">
    <property type="protein sequence ID" value="OTQ48254.1"/>
    <property type="molecule type" value="Genomic_DNA"/>
</dbReference>
<dbReference type="Pfam" id="PF07883">
    <property type="entry name" value="Cupin_2"/>
    <property type="match status" value="1"/>
</dbReference>
<dbReference type="AlphaFoldDB" id="A0A242NS58"/>
<accession>A0A242NS58</accession>